<dbReference type="Gene3D" id="3.80.10.10">
    <property type="entry name" value="Ribonuclease Inhibitor"/>
    <property type="match status" value="1"/>
</dbReference>
<dbReference type="SUPFAM" id="SSF81383">
    <property type="entry name" value="F-box domain"/>
    <property type="match status" value="1"/>
</dbReference>
<dbReference type="Gene3D" id="1.20.1280.50">
    <property type="match status" value="1"/>
</dbReference>
<name>A0ABM0WC30_CAMSA</name>
<accession>A0ABM0WC30</accession>
<dbReference type="Proteomes" id="UP000694864">
    <property type="component" value="Chromosome 2"/>
</dbReference>
<keyword evidence="1" id="KW-1185">Reference proteome</keyword>
<dbReference type="GeneID" id="104749043"/>
<organism evidence="1 2">
    <name type="scientific">Camelina sativa</name>
    <name type="common">False flax</name>
    <name type="synonym">Myagrum sativum</name>
    <dbReference type="NCBI Taxonomy" id="90675"/>
    <lineage>
        <taxon>Eukaryota</taxon>
        <taxon>Viridiplantae</taxon>
        <taxon>Streptophyta</taxon>
        <taxon>Embryophyta</taxon>
        <taxon>Tracheophyta</taxon>
        <taxon>Spermatophyta</taxon>
        <taxon>Magnoliopsida</taxon>
        <taxon>eudicotyledons</taxon>
        <taxon>Gunneridae</taxon>
        <taxon>Pentapetalae</taxon>
        <taxon>rosids</taxon>
        <taxon>malvids</taxon>
        <taxon>Brassicales</taxon>
        <taxon>Brassicaceae</taxon>
        <taxon>Camelineae</taxon>
        <taxon>Camelina</taxon>
    </lineage>
</organism>
<evidence type="ECO:0000313" key="2">
    <source>
        <dbReference type="RefSeq" id="XP_010468922.1"/>
    </source>
</evidence>
<reference evidence="1" key="1">
    <citation type="journal article" date="2014" name="Nat. Commun.">
        <title>The emerging biofuel crop Camelina sativa retains a highly undifferentiated hexaploid genome structure.</title>
        <authorList>
            <person name="Kagale S."/>
            <person name="Koh C."/>
            <person name="Nixon J."/>
            <person name="Bollina V."/>
            <person name="Clarke W.E."/>
            <person name="Tuteja R."/>
            <person name="Spillane C."/>
            <person name="Robinson S.J."/>
            <person name="Links M.G."/>
            <person name="Clarke C."/>
            <person name="Higgins E.E."/>
            <person name="Huebert T."/>
            <person name="Sharpe A.G."/>
            <person name="Parkin I.A."/>
        </authorList>
    </citation>
    <scope>NUCLEOTIDE SEQUENCE [LARGE SCALE GENOMIC DNA]</scope>
    <source>
        <strain evidence="1">cv. DH55</strain>
    </source>
</reference>
<evidence type="ECO:0000313" key="1">
    <source>
        <dbReference type="Proteomes" id="UP000694864"/>
    </source>
</evidence>
<dbReference type="PANTHER" id="PTHR38926:SF58">
    <property type="entry name" value="F-BOX DOMAIN-CONTAINING PROTEIN"/>
    <property type="match status" value="1"/>
</dbReference>
<sequence>MRKANSSREDSKWSTLDRNILATIFDKLDMMDITMGASRVCIHWFLVSHNKLLWETIDLTRLKHKGKNVLYKYRVDKEALSFSNLSIKMSRFFFNFRRVKRIKLKNLIVEITKLSRTAPRNVFFNFNSYLQKEDLMFVAERMPNIEKLALPVPLSLRNEKNSFRFAFSQWKNLKTLVMAYNEFTWFSFEIRIVGESCSNLNNLKLMGDLGNDDAETIVHYLQSLTRLSLRCSLIDVEGVLLLIRGLRNLAILNLTHCVILGWYLMINDVVQAATQKLDKLITCAEDDCSVCEDRPSGEHNFYRKNWRNDEIKELEF</sequence>
<dbReference type="PANTHER" id="PTHR38926">
    <property type="entry name" value="F-BOX DOMAIN CONTAINING PROTEIN, EXPRESSED"/>
    <property type="match status" value="1"/>
</dbReference>
<proteinExistence type="predicted"/>
<dbReference type="SUPFAM" id="SSF52047">
    <property type="entry name" value="RNI-like"/>
    <property type="match status" value="1"/>
</dbReference>
<dbReference type="InterPro" id="IPR032675">
    <property type="entry name" value="LRR_dom_sf"/>
</dbReference>
<protein>
    <submittedName>
        <fullName evidence="2">F-box protein At4g11580</fullName>
    </submittedName>
</protein>
<dbReference type="InterPro" id="IPR036047">
    <property type="entry name" value="F-box-like_dom_sf"/>
</dbReference>
<dbReference type="RefSeq" id="XP_010468922.1">
    <property type="nucleotide sequence ID" value="XM_010470620.1"/>
</dbReference>
<reference evidence="2" key="2">
    <citation type="submission" date="2025-08" db="UniProtKB">
        <authorList>
            <consortium name="RefSeq"/>
        </authorList>
    </citation>
    <scope>IDENTIFICATION</scope>
    <source>
        <tissue evidence="2">Leaf</tissue>
    </source>
</reference>
<gene>
    <name evidence="2" type="primary">LOC104749043</name>
</gene>